<sequence>MFSDDAEDDVAELLAYLVPRAGERVARRYVDRLIDYCHSFEDFPERGIRSELDPNLRLVGYRRRATIAFRVLDNTVLIARIFNRGRDVGFNEDDLDL</sequence>
<name>A0A7W6S6W2_9HYPH</name>
<dbReference type="EMBL" id="JACIGY010000002">
    <property type="protein sequence ID" value="MBB4411562.1"/>
    <property type="molecule type" value="Genomic_DNA"/>
</dbReference>
<evidence type="ECO:0000256" key="1">
    <source>
        <dbReference type="ARBA" id="ARBA00022649"/>
    </source>
</evidence>
<gene>
    <name evidence="3" type="ORF">GGE31_002067</name>
    <name evidence="2" type="ORF">GGE33_002068</name>
    <name evidence="4" type="ORF">GGE35_002069</name>
</gene>
<dbReference type="Gene3D" id="3.30.2310.20">
    <property type="entry name" value="RelE-like"/>
    <property type="match status" value="1"/>
</dbReference>
<dbReference type="EMBL" id="JACIGW010000002">
    <property type="protein sequence ID" value="MBB4348326.1"/>
    <property type="molecule type" value="Genomic_DNA"/>
</dbReference>
<evidence type="ECO:0000313" key="5">
    <source>
        <dbReference type="Proteomes" id="UP000520770"/>
    </source>
</evidence>
<organism evidence="2 5">
    <name type="scientific">Aliirhizobium cellulosilyticum</name>
    <dbReference type="NCBI Taxonomy" id="393664"/>
    <lineage>
        <taxon>Bacteria</taxon>
        <taxon>Pseudomonadati</taxon>
        <taxon>Pseudomonadota</taxon>
        <taxon>Alphaproteobacteria</taxon>
        <taxon>Hyphomicrobiales</taxon>
        <taxon>Rhizobiaceae</taxon>
        <taxon>Aliirhizobium</taxon>
    </lineage>
</organism>
<evidence type="ECO:0000313" key="3">
    <source>
        <dbReference type="EMBL" id="MBB4411562.1"/>
    </source>
</evidence>
<protein>
    <submittedName>
        <fullName evidence="2">Plasmid stabilization system protein ParE</fullName>
    </submittedName>
</protein>
<keyword evidence="1" id="KW-1277">Toxin-antitoxin system</keyword>
<dbReference type="InterPro" id="IPR035093">
    <property type="entry name" value="RelE/ParE_toxin_dom_sf"/>
</dbReference>
<dbReference type="Proteomes" id="UP000576087">
    <property type="component" value="Unassembled WGS sequence"/>
</dbReference>
<accession>A0A7W6S6W2</accession>
<comment type="caution">
    <text evidence="2">The sequence shown here is derived from an EMBL/GenBank/DDBJ whole genome shotgun (WGS) entry which is preliminary data.</text>
</comment>
<dbReference type="InterPro" id="IPR007712">
    <property type="entry name" value="RelE/ParE_toxin"/>
</dbReference>
<evidence type="ECO:0000313" key="2">
    <source>
        <dbReference type="EMBL" id="MBB4348326.1"/>
    </source>
</evidence>
<evidence type="ECO:0000313" key="4">
    <source>
        <dbReference type="EMBL" id="MBB4446253.1"/>
    </source>
</evidence>
<evidence type="ECO:0000313" key="6">
    <source>
        <dbReference type="Proteomes" id="UP000524535"/>
    </source>
</evidence>
<evidence type="ECO:0000313" key="7">
    <source>
        <dbReference type="Proteomes" id="UP000576087"/>
    </source>
</evidence>
<dbReference type="Proteomes" id="UP000524535">
    <property type="component" value="Unassembled WGS sequence"/>
</dbReference>
<dbReference type="Pfam" id="PF05016">
    <property type="entry name" value="ParE_toxin"/>
    <property type="match status" value="1"/>
</dbReference>
<dbReference type="Proteomes" id="UP000520770">
    <property type="component" value="Unassembled WGS sequence"/>
</dbReference>
<dbReference type="RefSeq" id="WP_246435920.1">
    <property type="nucleotide sequence ID" value="NZ_JACIGW010000002.1"/>
</dbReference>
<keyword evidence="6" id="KW-1185">Reference proteome</keyword>
<reference evidence="5 6" key="1">
    <citation type="submission" date="2020-08" db="EMBL/GenBank/DDBJ databases">
        <title>Genomic Encyclopedia of Type Strains, Phase IV (KMG-V): Genome sequencing to study the core and pangenomes of soil and plant-associated prokaryotes.</title>
        <authorList>
            <person name="Whitman W."/>
        </authorList>
    </citation>
    <scope>NUCLEOTIDE SEQUENCE [LARGE SCALE GENOMIC DNA]</scope>
    <source>
        <strain evidence="3 6">SEMIA 444</strain>
        <strain evidence="2 5">SEMIA 448</strain>
        <strain evidence="4 7">SEMIA 452</strain>
    </source>
</reference>
<dbReference type="EMBL" id="JACIHM010000002">
    <property type="protein sequence ID" value="MBB4446253.1"/>
    <property type="molecule type" value="Genomic_DNA"/>
</dbReference>
<proteinExistence type="predicted"/>
<dbReference type="AlphaFoldDB" id="A0A7W6S6W2"/>